<dbReference type="SUPFAM" id="SSF51206">
    <property type="entry name" value="cAMP-binding domain-like"/>
    <property type="match status" value="1"/>
</dbReference>
<gene>
    <name evidence="1" type="ORF">HDF25_001114</name>
</gene>
<evidence type="ECO:0008006" key="3">
    <source>
        <dbReference type="Google" id="ProtNLM"/>
    </source>
</evidence>
<proteinExistence type="predicted"/>
<dbReference type="Proteomes" id="UP000521017">
    <property type="component" value="Unassembled WGS sequence"/>
</dbReference>
<organism evidence="1 2">
    <name type="scientific">Pedobacter cryoconitis</name>
    <dbReference type="NCBI Taxonomy" id="188932"/>
    <lineage>
        <taxon>Bacteria</taxon>
        <taxon>Pseudomonadati</taxon>
        <taxon>Bacteroidota</taxon>
        <taxon>Sphingobacteriia</taxon>
        <taxon>Sphingobacteriales</taxon>
        <taxon>Sphingobacteriaceae</taxon>
        <taxon>Pedobacter</taxon>
    </lineage>
</organism>
<accession>A0A7X0J0V4</accession>
<reference evidence="1 2" key="1">
    <citation type="submission" date="2020-08" db="EMBL/GenBank/DDBJ databases">
        <title>Genomic Encyclopedia of Type Strains, Phase IV (KMG-V): Genome sequencing to study the core and pangenomes of soil and plant-associated prokaryotes.</title>
        <authorList>
            <person name="Whitman W."/>
        </authorList>
    </citation>
    <scope>NUCLEOTIDE SEQUENCE [LARGE SCALE GENOMIC DNA]</scope>
    <source>
        <strain evidence="1 2">M2T3</strain>
    </source>
</reference>
<evidence type="ECO:0000313" key="1">
    <source>
        <dbReference type="EMBL" id="MBB6498973.1"/>
    </source>
</evidence>
<dbReference type="InterPro" id="IPR014710">
    <property type="entry name" value="RmlC-like_jellyroll"/>
</dbReference>
<dbReference type="InterPro" id="IPR018490">
    <property type="entry name" value="cNMP-bd_dom_sf"/>
</dbReference>
<sequence>MTNPAYKILFEEFERYFPKISSGFKVKVLEKLYEVTYKKGTRVLNYKQIQDSGLFIYKGSAMELAVDKITLTETTTNLWFEKDFPYTTPGLFSREPSPSYIILLEDTHFVGIAFADLTAIRTEFPEVELLTENIRSHYDKLRLACISDFGYPAIHRVQKLENLHPDIYNRVEIQHIAQYHKISVKTLSRLRKRQSPGK</sequence>
<protein>
    <recommendedName>
        <fullName evidence="3">CRP-like cAMP-binding protein</fullName>
    </recommendedName>
</protein>
<name>A0A7X0J0V4_9SPHI</name>
<dbReference type="AlphaFoldDB" id="A0A7X0J0V4"/>
<evidence type="ECO:0000313" key="2">
    <source>
        <dbReference type="Proteomes" id="UP000521017"/>
    </source>
</evidence>
<dbReference type="RefSeq" id="WP_184623596.1">
    <property type="nucleotide sequence ID" value="NZ_JACHCC010000003.1"/>
</dbReference>
<dbReference type="Gene3D" id="2.60.120.10">
    <property type="entry name" value="Jelly Rolls"/>
    <property type="match status" value="1"/>
</dbReference>
<dbReference type="EMBL" id="JACHCC010000003">
    <property type="protein sequence ID" value="MBB6498973.1"/>
    <property type="molecule type" value="Genomic_DNA"/>
</dbReference>
<comment type="caution">
    <text evidence="1">The sequence shown here is derived from an EMBL/GenBank/DDBJ whole genome shotgun (WGS) entry which is preliminary data.</text>
</comment>